<dbReference type="Pfam" id="PF22483">
    <property type="entry name" value="Mu-transpos_C_2"/>
    <property type="match status" value="1"/>
</dbReference>
<proteinExistence type="predicted"/>
<comment type="caution">
    <text evidence="2">The sequence shown here is derived from an EMBL/GenBank/DDBJ whole genome shotgun (WGS) entry which is preliminary data.</text>
</comment>
<dbReference type="InterPro" id="IPR054353">
    <property type="entry name" value="IstA-like_C"/>
</dbReference>
<reference evidence="2" key="1">
    <citation type="submission" date="2019-08" db="EMBL/GenBank/DDBJ databases">
        <authorList>
            <person name="Kucharzyk K."/>
            <person name="Murdoch R.W."/>
            <person name="Higgins S."/>
            <person name="Loffler F."/>
        </authorList>
    </citation>
    <scope>NUCLEOTIDE SEQUENCE</scope>
</reference>
<dbReference type="PANTHER" id="PTHR35004:SF7">
    <property type="entry name" value="INTEGRASE PROTEIN"/>
    <property type="match status" value="1"/>
</dbReference>
<accession>A0A645FIC0</accession>
<evidence type="ECO:0000259" key="1">
    <source>
        <dbReference type="Pfam" id="PF22483"/>
    </source>
</evidence>
<dbReference type="PANTHER" id="PTHR35004">
    <property type="entry name" value="TRANSPOSASE RV3428C-RELATED"/>
    <property type="match status" value="1"/>
</dbReference>
<evidence type="ECO:0000313" key="2">
    <source>
        <dbReference type="EMBL" id="MPN14148.1"/>
    </source>
</evidence>
<protein>
    <recommendedName>
        <fullName evidence="1">Transposase for insertion sequence element IS21-like C-terminal domain-containing protein</fullName>
    </recommendedName>
</protein>
<feature type="domain" description="Transposase for insertion sequence element IS21-like C-terminal" evidence="1">
    <location>
        <begin position="79"/>
        <end position="128"/>
    </location>
</feature>
<dbReference type="EMBL" id="VSSQ01060741">
    <property type="protein sequence ID" value="MPN14148.1"/>
    <property type="molecule type" value="Genomic_DNA"/>
</dbReference>
<name>A0A645FIC0_9ZZZZ</name>
<gene>
    <name evidence="2" type="ORF">SDC9_161474</name>
</gene>
<dbReference type="AlphaFoldDB" id="A0A645FIC0"/>
<organism evidence="2">
    <name type="scientific">bioreactor metagenome</name>
    <dbReference type="NCBI Taxonomy" id="1076179"/>
    <lineage>
        <taxon>unclassified sequences</taxon>
        <taxon>metagenomes</taxon>
        <taxon>ecological metagenomes</taxon>
    </lineage>
</organism>
<sequence length="265" mass="30340">MIERAKPQENGDIESANGHIKRRIDQELRLRGDRDFGTRAEYEAFLGEIVRKTNLSRRERLEEELRTMRPCDVARISGYEEITAHVTRNGIIRVRGRVYSVPSRLVGETILARLTEDTVEVWCGGILQTRRDRNGADDGPEGLDYRDIIGNLVKKPGAFRNYRYREALFPNAAFTAFYERLRREHPEDRADRIYLAVLNRAACEGEENILAALELLENDTPFSLGALEDLLASRTQTYPDLEDYRPDPGEYDILVDAACFCEAQA</sequence>